<dbReference type="OrthoDB" id="411785at2759"/>
<dbReference type="GeneID" id="70294985"/>
<dbReference type="EMBL" id="MU251270">
    <property type="protein sequence ID" value="KAG9251185.1"/>
    <property type="molecule type" value="Genomic_DNA"/>
</dbReference>
<gene>
    <name evidence="5" type="ORF">F5Z01DRAFT_664188</name>
</gene>
<dbReference type="InterPro" id="IPR025714">
    <property type="entry name" value="Methyltranfer_dom"/>
</dbReference>
<evidence type="ECO:0000259" key="4">
    <source>
        <dbReference type="Pfam" id="PF13847"/>
    </source>
</evidence>
<comment type="similarity">
    <text evidence="1">Belongs to the methyltransferase superfamily.</text>
</comment>
<dbReference type="GO" id="GO:0008168">
    <property type="term" value="F:methyltransferase activity"/>
    <property type="evidence" value="ECO:0007669"/>
    <property type="project" value="UniProtKB-KW"/>
</dbReference>
<keyword evidence="3" id="KW-0808">Transferase</keyword>
<evidence type="ECO:0000313" key="5">
    <source>
        <dbReference type="EMBL" id="KAG9251185.1"/>
    </source>
</evidence>
<dbReference type="PANTHER" id="PTHR12176">
    <property type="entry name" value="SAM-DEPENDENT METHYLTRANSFERASE SUPERFAMILY PROTEIN"/>
    <property type="match status" value="1"/>
</dbReference>
<sequence>MTSENDKALSHAEYWDEYYSKSDGAAPTHEWFRSFGDLEQFFQTNFFDADGLTPSDNPLILNLGSGDSVIPVELASRGYQRQLCVDFSPTVVDLMTKRHAEFEGIEWKLMDVRDMAVVADGSIDVAFDKGTLDAMIYGSPWDPPQMVKDNTSAYLKEVHRVLRDGGVFLYVTFRQPHFMKPLLNPMVERGMDMDMQVLGGAGAFEYYGYKIQKVGTK</sequence>
<proteinExistence type="inferred from homology"/>
<dbReference type="InterPro" id="IPR051419">
    <property type="entry name" value="Lys/N-term_MeTrsfase_sf"/>
</dbReference>
<dbReference type="RefSeq" id="XP_046115109.1">
    <property type="nucleotide sequence ID" value="XM_046264082.1"/>
</dbReference>
<evidence type="ECO:0000313" key="6">
    <source>
        <dbReference type="Proteomes" id="UP000887229"/>
    </source>
</evidence>
<keyword evidence="2 5" id="KW-0489">Methyltransferase</keyword>
<dbReference type="InterPro" id="IPR029063">
    <property type="entry name" value="SAM-dependent_MTases_sf"/>
</dbReference>
<reference evidence="5" key="1">
    <citation type="journal article" date="2021" name="IMA Fungus">
        <title>Genomic characterization of three marine fungi, including Emericellopsis atlantica sp. nov. with signatures of a generalist lifestyle and marine biomass degradation.</title>
        <authorList>
            <person name="Hagestad O.C."/>
            <person name="Hou L."/>
            <person name="Andersen J.H."/>
            <person name="Hansen E.H."/>
            <person name="Altermark B."/>
            <person name="Li C."/>
            <person name="Kuhnert E."/>
            <person name="Cox R.J."/>
            <person name="Crous P.W."/>
            <person name="Spatafora J.W."/>
            <person name="Lail K."/>
            <person name="Amirebrahimi M."/>
            <person name="Lipzen A."/>
            <person name="Pangilinan J."/>
            <person name="Andreopoulos W."/>
            <person name="Hayes R.D."/>
            <person name="Ng V."/>
            <person name="Grigoriev I.V."/>
            <person name="Jackson S.A."/>
            <person name="Sutton T.D.S."/>
            <person name="Dobson A.D.W."/>
            <person name="Rama T."/>
        </authorList>
    </citation>
    <scope>NUCLEOTIDE SEQUENCE</scope>
    <source>
        <strain evidence="5">TS7</strain>
    </source>
</reference>
<accession>A0A9P7ZFT5</accession>
<keyword evidence="6" id="KW-1185">Reference proteome</keyword>
<comment type="caution">
    <text evidence="5">The sequence shown here is derived from an EMBL/GenBank/DDBJ whole genome shotgun (WGS) entry which is preliminary data.</text>
</comment>
<dbReference type="Gene3D" id="3.40.50.150">
    <property type="entry name" value="Vaccinia Virus protein VP39"/>
    <property type="match status" value="1"/>
</dbReference>
<organism evidence="5 6">
    <name type="scientific">Emericellopsis atlantica</name>
    <dbReference type="NCBI Taxonomy" id="2614577"/>
    <lineage>
        <taxon>Eukaryota</taxon>
        <taxon>Fungi</taxon>
        <taxon>Dikarya</taxon>
        <taxon>Ascomycota</taxon>
        <taxon>Pezizomycotina</taxon>
        <taxon>Sordariomycetes</taxon>
        <taxon>Hypocreomycetidae</taxon>
        <taxon>Hypocreales</taxon>
        <taxon>Bionectriaceae</taxon>
        <taxon>Emericellopsis</taxon>
    </lineage>
</organism>
<feature type="domain" description="Methyltransferase" evidence="4">
    <location>
        <begin position="60"/>
        <end position="194"/>
    </location>
</feature>
<dbReference type="Pfam" id="PF13847">
    <property type="entry name" value="Methyltransf_31"/>
    <property type="match status" value="1"/>
</dbReference>
<protein>
    <submittedName>
        <fullName evidence="5">S-adenosyl-L-methionine-dependent methyltransferase</fullName>
    </submittedName>
</protein>
<dbReference type="PANTHER" id="PTHR12176:SF80">
    <property type="entry name" value="EEF1A LYSINE METHYLTRANSFERASE 4"/>
    <property type="match status" value="1"/>
</dbReference>
<dbReference type="CDD" id="cd02440">
    <property type="entry name" value="AdoMet_MTases"/>
    <property type="match status" value="1"/>
</dbReference>
<dbReference type="GO" id="GO:0032259">
    <property type="term" value="P:methylation"/>
    <property type="evidence" value="ECO:0007669"/>
    <property type="project" value="UniProtKB-KW"/>
</dbReference>
<dbReference type="Proteomes" id="UP000887229">
    <property type="component" value="Unassembled WGS sequence"/>
</dbReference>
<dbReference type="SUPFAM" id="SSF53335">
    <property type="entry name" value="S-adenosyl-L-methionine-dependent methyltransferases"/>
    <property type="match status" value="1"/>
</dbReference>
<name>A0A9P7ZFT5_9HYPO</name>
<evidence type="ECO:0000256" key="1">
    <source>
        <dbReference type="ARBA" id="ARBA00008361"/>
    </source>
</evidence>
<evidence type="ECO:0000256" key="2">
    <source>
        <dbReference type="ARBA" id="ARBA00022603"/>
    </source>
</evidence>
<evidence type="ECO:0000256" key="3">
    <source>
        <dbReference type="ARBA" id="ARBA00022679"/>
    </source>
</evidence>
<dbReference type="AlphaFoldDB" id="A0A9P7ZFT5"/>